<dbReference type="PANTHER" id="PTHR30204:SF15">
    <property type="entry name" value="BLL5018 PROTEIN"/>
    <property type="match status" value="1"/>
</dbReference>
<dbReference type="SMART" id="SM00422">
    <property type="entry name" value="HTH_MERR"/>
    <property type="match status" value="1"/>
</dbReference>
<dbReference type="PROSITE" id="PS50937">
    <property type="entry name" value="HTH_MERR_2"/>
    <property type="match status" value="1"/>
</dbReference>
<dbReference type="PANTHER" id="PTHR30204">
    <property type="entry name" value="REDOX-CYCLING DRUG-SENSING TRANSCRIPTIONAL ACTIVATOR SOXR"/>
    <property type="match status" value="1"/>
</dbReference>
<keyword evidence="4" id="KW-1185">Reference proteome</keyword>
<sequence length="172" mass="18796">MTKSAEAFRTISEVAEWLGTPTHVLRFWETRFSQIKPAKRAGGRRYYRPADMQLIGGIKKLLHEDGLTIKGVQKILREKGVGHVIALAPPLPGQAAQDAEHQAPVHGHDDLPSLPQVSSPVSIPSLDTVVVPPSRIAPLLMIDSASRRTARDRIALIADRAAALVERMDGHL</sequence>
<dbReference type="RefSeq" id="WP_142834973.1">
    <property type="nucleotide sequence ID" value="NZ_VFSV01000019.1"/>
</dbReference>
<dbReference type="GO" id="GO:0003677">
    <property type="term" value="F:DNA binding"/>
    <property type="evidence" value="ECO:0007669"/>
    <property type="project" value="UniProtKB-KW"/>
</dbReference>
<feature type="domain" description="HTH merR-type" evidence="2">
    <location>
        <begin position="10"/>
        <end position="78"/>
    </location>
</feature>
<dbReference type="InterPro" id="IPR000551">
    <property type="entry name" value="MerR-type_HTH_dom"/>
</dbReference>
<dbReference type="EMBL" id="VFSV01000019">
    <property type="protein sequence ID" value="TRD18878.1"/>
    <property type="molecule type" value="Genomic_DNA"/>
</dbReference>
<name>A0A547PXV9_9RHOB</name>
<accession>A0A547PXV9</accession>
<dbReference type="Gene3D" id="1.10.1660.10">
    <property type="match status" value="1"/>
</dbReference>
<evidence type="ECO:0000259" key="2">
    <source>
        <dbReference type="PROSITE" id="PS50937"/>
    </source>
</evidence>
<proteinExistence type="predicted"/>
<dbReference type="SUPFAM" id="SSF46955">
    <property type="entry name" value="Putative DNA-binding domain"/>
    <property type="match status" value="1"/>
</dbReference>
<dbReference type="CDD" id="cd04765">
    <property type="entry name" value="HTH_MlrA-like_sg2"/>
    <property type="match status" value="1"/>
</dbReference>
<evidence type="ECO:0000313" key="3">
    <source>
        <dbReference type="EMBL" id="TRD18878.1"/>
    </source>
</evidence>
<dbReference type="InterPro" id="IPR047057">
    <property type="entry name" value="MerR_fam"/>
</dbReference>
<comment type="caution">
    <text evidence="3">The sequence shown here is derived from an EMBL/GenBank/DDBJ whole genome shotgun (WGS) entry which is preliminary data.</text>
</comment>
<evidence type="ECO:0000313" key="4">
    <source>
        <dbReference type="Proteomes" id="UP000318590"/>
    </source>
</evidence>
<keyword evidence="1" id="KW-0238">DNA-binding</keyword>
<evidence type="ECO:0000256" key="1">
    <source>
        <dbReference type="ARBA" id="ARBA00023125"/>
    </source>
</evidence>
<dbReference type="OrthoDB" id="9810140at2"/>
<dbReference type="Proteomes" id="UP000318590">
    <property type="component" value="Unassembled WGS sequence"/>
</dbReference>
<protein>
    <submittedName>
        <fullName evidence="3">MerR family transcriptional regulator</fullName>
    </submittedName>
</protein>
<dbReference type="InterPro" id="IPR009061">
    <property type="entry name" value="DNA-bd_dom_put_sf"/>
</dbReference>
<dbReference type="AlphaFoldDB" id="A0A547PXV9"/>
<gene>
    <name evidence="3" type="ORF">FEV53_11635</name>
</gene>
<dbReference type="Pfam" id="PF13411">
    <property type="entry name" value="MerR_1"/>
    <property type="match status" value="1"/>
</dbReference>
<dbReference type="GO" id="GO:0003700">
    <property type="term" value="F:DNA-binding transcription factor activity"/>
    <property type="evidence" value="ECO:0007669"/>
    <property type="project" value="InterPro"/>
</dbReference>
<reference evidence="3 4" key="1">
    <citation type="submission" date="2019-06" db="EMBL/GenBank/DDBJ databases">
        <title>Paenimaribius caenipelagi gen. nov., sp. nov., isolated from a tidal flat.</title>
        <authorList>
            <person name="Yoon J.-H."/>
        </authorList>
    </citation>
    <scope>NUCLEOTIDE SEQUENCE [LARGE SCALE GENOMIC DNA]</scope>
    <source>
        <strain evidence="3 4">JBTF-M29</strain>
    </source>
</reference>
<organism evidence="3 4">
    <name type="scientific">Palleronia caenipelagi</name>
    <dbReference type="NCBI Taxonomy" id="2489174"/>
    <lineage>
        <taxon>Bacteria</taxon>
        <taxon>Pseudomonadati</taxon>
        <taxon>Pseudomonadota</taxon>
        <taxon>Alphaproteobacteria</taxon>
        <taxon>Rhodobacterales</taxon>
        <taxon>Roseobacteraceae</taxon>
        <taxon>Palleronia</taxon>
    </lineage>
</organism>